<gene>
    <name evidence="2" type="ORF">IU459_35470</name>
</gene>
<name>A0ABS0D1Y5_9NOCA</name>
<evidence type="ECO:0000256" key="1">
    <source>
        <dbReference type="SAM" id="MobiDB-lite"/>
    </source>
</evidence>
<protein>
    <submittedName>
        <fullName evidence="2">Uncharacterized protein</fullName>
    </submittedName>
</protein>
<comment type="caution">
    <text evidence="2">The sequence shown here is derived from an EMBL/GenBank/DDBJ whole genome shotgun (WGS) entry which is preliminary data.</text>
</comment>
<sequence length="155" mass="17257">MSHLQPVPHSDNGADTGLAGRLRPQFAQPIIVVDPDDPVMGGPRCLVPVCDRLAVIFGKCSAHHQRWIDDGRPDDIDAWAVTAPATRRWLQQPPKCAIATCRRYRARARPLPFPRPPLAPGGPSRSDAVDRRRWRTAAASRDPLPVSRLRTRRRG</sequence>
<proteinExistence type="predicted"/>
<dbReference type="EMBL" id="JADLQX010000059">
    <property type="protein sequence ID" value="MBF6302796.1"/>
    <property type="molecule type" value="Genomic_DNA"/>
</dbReference>
<evidence type="ECO:0000313" key="2">
    <source>
        <dbReference type="EMBL" id="MBF6302796.1"/>
    </source>
</evidence>
<organism evidence="2 3">
    <name type="scientific">Nocardia amamiensis</name>
    <dbReference type="NCBI Taxonomy" id="404578"/>
    <lineage>
        <taxon>Bacteria</taxon>
        <taxon>Bacillati</taxon>
        <taxon>Actinomycetota</taxon>
        <taxon>Actinomycetes</taxon>
        <taxon>Mycobacteriales</taxon>
        <taxon>Nocardiaceae</taxon>
        <taxon>Nocardia</taxon>
    </lineage>
</organism>
<feature type="region of interest" description="Disordered" evidence="1">
    <location>
        <begin position="112"/>
        <end position="155"/>
    </location>
</feature>
<dbReference type="RefSeq" id="WP_195133978.1">
    <property type="nucleotide sequence ID" value="NZ_JADLQX010000059.1"/>
</dbReference>
<reference evidence="2 3" key="1">
    <citation type="submission" date="2020-10" db="EMBL/GenBank/DDBJ databases">
        <title>Identification of Nocardia species via Next-generation sequencing and recognition of intraspecies genetic diversity.</title>
        <authorList>
            <person name="Li P."/>
            <person name="Li P."/>
            <person name="Lu B."/>
        </authorList>
    </citation>
    <scope>NUCLEOTIDE SEQUENCE [LARGE SCALE GENOMIC DNA]</scope>
    <source>
        <strain evidence="2 3">BJ06-0157</strain>
    </source>
</reference>
<keyword evidence="3" id="KW-1185">Reference proteome</keyword>
<accession>A0ABS0D1Y5</accession>
<dbReference type="Proteomes" id="UP000702209">
    <property type="component" value="Unassembled WGS sequence"/>
</dbReference>
<evidence type="ECO:0000313" key="3">
    <source>
        <dbReference type="Proteomes" id="UP000702209"/>
    </source>
</evidence>